<dbReference type="EMBL" id="QJKI01000012">
    <property type="protein sequence ID" value="PXX78311.1"/>
    <property type="molecule type" value="Genomic_DNA"/>
</dbReference>
<dbReference type="Pfam" id="PF00171">
    <property type="entry name" value="Aldedh"/>
    <property type="match status" value="1"/>
</dbReference>
<protein>
    <submittedName>
        <fullName evidence="4">Phenylacetic acid degradation protein paaN</fullName>
    </submittedName>
</protein>
<evidence type="ECO:0000259" key="3">
    <source>
        <dbReference type="Pfam" id="PF00171"/>
    </source>
</evidence>
<comment type="caution">
    <text evidence="4">The sequence shown here is derived from an EMBL/GenBank/DDBJ whole genome shotgun (WGS) entry which is preliminary data.</text>
</comment>
<name>A0A318KKE9_9NEIS</name>
<dbReference type="Gene3D" id="3.40.309.10">
    <property type="entry name" value="Aldehyde Dehydrogenase, Chain A, domain 2"/>
    <property type="match status" value="1"/>
</dbReference>
<evidence type="ECO:0000313" key="5">
    <source>
        <dbReference type="Proteomes" id="UP000247555"/>
    </source>
</evidence>
<dbReference type="InterPro" id="IPR016162">
    <property type="entry name" value="Ald_DH_N"/>
</dbReference>
<dbReference type="InterPro" id="IPR016161">
    <property type="entry name" value="Ald_DH/histidinol_DH"/>
</dbReference>
<accession>A0A318KKE9</accession>
<evidence type="ECO:0000256" key="1">
    <source>
        <dbReference type="ARBA" id="ARBA00023002"/>
    </source>
</evidence>
<dbReference type="PANTHER" id="PTHR42862">
    <property type="entry name" value="DELTA-1-PYRROLINE-5-CARBOXYLATE DEHYDROGENASE 1, ISOFORM A-RELATED"/>
    <property type="match status" value="1"/>
</dbReference>
<dbReference type="GO" id="GO:0003842">
    <property type="term" value="F:L-glutamate gamma-semialdehyde dehydrogenase activity"/>
    <property type="evidence" value="ECO:0007669"/>
    <property type="project" value="TreeGrafter"/>
</dbReference>
<reference evidence="4 5" key="1">
    <citation type="submission" date="2018-05" db="EMBL/GenBank/DDBJ databases">
        <title>Genomic Encyclopedia of Type Strains, Phase IV (KMG-IV): sequencing the most valuable type-strain genomes for metagenomic binning, comparative biology and taxonomic classification.</title>
        <authorList>
            <person name="Goeker M."/>
        </authorList>
    </citation>
    <scope>NUCLEOTIDE SEQUENCE [LARGE SCALE GENOMIC DNA]</scope>
    <source>
        <strain evidence="4 5">DSM 29661</strain>
    </source>
</reference>
<keyword evidence="1" id="KW-0560">Oxidoreductase</keyword>
<dbReference type="SUPFAM" id="SSF53720">
    <property type="entry name" value="ALDH-like"/>
    <property type="match status" value="1"/>
</dbReference>
<dbReference type="GO" id="GO:0010133">
    <property type="term" value="P:L-proline catabolic process to L-glutamate"/>
    <property type="evidence" value="ECO:0007669"/>
    <property type="project" value="TreeGrafter"/>
</dbReference>
<dbReference type="InterPro" id="IPR050485">
    <property type="entry name" value="Proline_metab_enzyme"/>
</dbReference>
<dbReference type="PANTHER" id="PTHR42862:SF1">
    <property type="entry name" value="DELTA-1-PYRROLINE-5-CARBOXYLATE DEHYDROGENASE 2, ISOFORM A-RELATED"/>
    <property type="match status" value="1"/>
</dbReference>
<dbReference type="Proteomes" id="UP000247555">
    <property type="component" value="Unassembled WGS sequence"/>
</dbReference>
<feature type="domain" description="Aldehyde dehydrogenase" evidence="3">
    <location>
        <begin position="91"/>
        <end position="490"/>
    </location>
</feature>
<dbReference type="OrthoDB" id="5288459at2"/>
<organism evidence="4 5">
    <name type="scientific">Rivihabitans pingtungensis</name>
    <dbReference type="NCBI Taxonomy" id="1054498"/>
    <lineage>
        <taxon>Bacteria</taxon>
        <taxon>Pseudomonadati</taxon>
        <taxon>Pseudomonadota</taxon>
        <taxon>Betaproteobacteria</taxon>
        <taxon>Neisseriales</taxon>
        <taxon>Aquaspirillaceae</taxon>
        <taxon>Rivihabitans</taxon>
    </lineage>
</organism>
<evidence type="ECO:0000313" key="4">
    <source>
        <dbReference type="EMBL" id="PXX78311.1"/>
    </source>
</evidence>
<keyword evidence="5" id="KW-1185">Reference proteome</keyword>
<evidence type="ECO:0000256" key="2">
    <source>
        <dbReference type="ARBA" id="ARBA00023027"/>
    </source>
</evidence>
<dbReference type="InterPro" id="IPR011975">
    <property type="entry name" value="PaaN_2"/>
</dbReference>
<gene>
    <name evidence="4" type="ORF">DFR34_11230</name>
</gene>
<dbReference type="GO" id="GO:0009898">
    <property type="term" value="C:cytoplasmic side of plasma membrane"/>
    <property type="evidence" value="ECO:0007669"/>
    <property type="project" value="TreeGrafter"/>
</dbReference>
<dbReference type="AlphaFoldDB" id="A0A318KKE9"/>
<sequence>MTHPLFEQHRATLEGALNAIATRGYWSAYAEMPSPKLYGEHAADAGKRAFEAHLGQRFALEQPGQTGWQGGERSPYGVALEVSYPVCAPEALLAAAQAAMPGWQALGAAGRTGVCLEMLARLNAQSFELAHAVMMTTGQGWMMAFQAGAPHAQDRGLEAVAYAWREQSFIPTRAHWEKPQGKNPALVMEKHFEIVGRGVALVIGCATFPTWNTYPGLFAALATGNPVIIKPHNQAILPAAITVRTLRAVLAEHGLDPNLVSLCVSPSRAATQALARDPAVRSVDFTGGNAFGQWLLQHCPQAQVYAELAGVNNIVIDSTDQYKAMLGNLAFTLSLYSGQMCTTSQAILVPAGGIDTDEGHKRFDDVCADLARAVQRLLGKPEVAHAVLGAIQSADTLARIDQANRGELGQVLLAASALDNPEFPAAQVRTPALLACDAADEALYMEERFGPISFVVKTADTVASLALCERLVSQHGALTVGVYSTREDIIDAATAVTWRGKVALSINLTGGVFVNQSAAFSDYHGTGGNPAANAAYANSAFVANRFCVVQRRRHV</sequence>
<keyword evidence="2" id="KW-0520">NAD</keyword>
<dbReference type="Gene3D" id="3.40.605.10">
    <property type="entry name" value="Aldehyde Dehydrogenase, Chain A, domain 1"/>
    <property type="match status" value="1"/>
</dbReference>
<proteinExistence type="predicted"/>
<dbReference type="InterPro" id="IPR015590">
    <property type="entry name" value="Aldehyde_DH_dom"/>
</dbReference>
<dbReference type="NCBIfam" id="TIGR02288">
    <property type="entry name" value="PaaN_2"/>
    <property type="match status" value="1"/>
</dbReference>
<dbReference type="RefSeq" id="WP_110391015.1">
    <property type="nucleotide sequence ID" value="NZ_QJKI01000012.1"/>
</dbReference>
<dbReference type="InterPro" id="IPR016163">
    <property type="entry name" value="Ald_DH_C"/>
</dbReference>